<evidence type="ECO:0000313" key="1">
    <source>
        <dbReference type="EMBL" id="KJR84893.1"/>
    </source>
</evidence>
<dbReference type="EMBL" id="AXCR01000007">
    <property type="protein sequence ID" value="KJR84893.1"/>
    <property type="molecule type" value="Genomic_DNA"/>
</dbReference>
<protein>
    <recommendedName>
        <fullName evidence="3">Calcineurin-like phosphoesterase domain-containing protein</fullName>
    </recommendedName>
</protein>
<dbReference type="InterPro" id="IPR051693">
    <property type="entry name" value="UPF0046_metallophosphoest"/>
</dbReference>
<comment type="caution">
    <text evidence="1">The sequence shown here is derived from an EMBL/GenBank/DDBJ whole genome shotgun (WGS) entry which is preliminary data.</text>
</comment>
<dbReference type="Proteomes" id="UP000033710">
    <property type="component" value="Unassembled WGS sequence"/>
</dbReference>
<reference evidence="1 2" key="2">
    <citation type="journal article" date="2015" name="Eukaryot. Cell">
        <title>Asexual propagation of a virulent clone complex in a human and feline outbreak of sporotrichosis.</title>
        <authorList>
            <person name="Teixeira Mde M."/>
            <person name="Rodrigues A.M."/>
            <person name="Tsui C.K."/>
            <person name="de Almeida L.G."/>
            <person name="Van Diepeningen A.D."/>
            <person name="van den Ende B.G."/>
            <person name="Fernandes G.F."/>
            <person name="Kano R."/>
            <person name="Hamelin R.C."/>
            <person name="Lopes-Bezerra L.M."/>
            <person name="Vasconcelos A.T."/>
            <person name="de Hoog S."/>
            <person name="de Camargo Z.P."/>
            <person name="Felipe M.S."/>
        </authorList>
    </citation>
    <scope>NUCLEOTIDE SEQUENCE [LARGE SCALE GENOMIC DNA]</scope>
    <source>
        <strain evidence="1 2">1099-18</strain>
    </source>
</reference>
<evidence type="ECO:0008006" key="3">
    <source>
        <dbReference type="Google" id="ProtNLM"/>
    </source>
</evidence>
<organism evidence="1 2">
    <name type="scientific">Sporothrix schenckii 1099-18</name>
    <dbReference type="NCBI Taxonomy" id="1397361"/>
    <lineage>
        <taxon>Eukaryota</taxon>
        <taxon>Fungi</taxon>
        <taxon>Dikarya</taxon>
        <taxon>Ascomycota</taxon>
        <taxon>Pezizomycotina</taxon>
        <taxon>Sordariomycetes</taxon>
        <taxon>Sordariomycetidae</taxon>
        <taxon>Ophiostomatales</taxon>
        <taxon>Ophiostomataceae</taxon>
        <taxon>Sporothrix</taxon>
    </lineage>
</organism>
<gene>
    <name evidence="1" type="ORF">SPSK_09508</name>
</gene>
<dbReference type="GeneID" id="27671357"/>
<name>A0A0F2M5A8_SPOSC</name>
<proteinExistence type="predicted"/>
<dbReference type="PANTHER" id="PTHR12905:SF16">
    <property type="entry name" value="SER_THR PROTEIN PHOSPHATASE FAMILY PROTEIN (AFU_ORTHOLOGUE AFUA_1G06000)"/>
    <property type="match status" value="1"/>
</dbReference>
<dbReference type="OrthoDB" id="630188at2759"/>
<dbReference type="Gene3D" id="3.60.21.10">
    <property type="match status" value="1"/>
</dbReference>
<dbReference type="KEGG" id="ssck:SPSK_09508"/>
<dbReference type="VEuPathDB" id="FungiDB:SPSK_09508"/>
<dbReference type="AlphaFoldDB" id="A0A0F2M5A8"/>
<accession>A0A0F2M5A8</accession>
<reference evidence="1 2" key="1">
    <citation type="journal article" date="2014" name="BMC Genomics">
        <title>Comparative genomics of the major fungal agents of human and animal Sporotrichosis: Sporothrix schenckii and Sporothrix brasiliensis.</title>
        <authorList>
            <person name="Teixeira M.M."/>
            <person name="de Almeida L.G."/>
            <person name="Kubitschek-Barreira P."/>
            <person name="Alves F.L."/>
            <person name="Kioshima E.S."/>
            <person name="Abadio A.K."/>
            <person name="Fernandes L."/>
            <person name="Derengowski L.S."/>
            <person name="Ferreira K.S."/>
            <person name="Souza R.C."/>
            <person name="Ruiz J.C."/>
            <person name="de Andrade N.C."/>
            <person name="Paes H.C."/>
            <person name="Nicola A.M."/>
            <person name="Albuquerque P."/>
            <person name="Gerber A.L."/>
            <person name="Martins V.P."/>
            <person name="Peconick L.D."/>
            <person name="Neto A.V."/>
            <person name="Chaucanez C.B."/>
            <person name="Silva P.A."/>
            <person name="Cunha O.L."/>
            <person name="de Oliveira F.F."/>
            <person name="dos Santos T.C."/>
            <person name="Barros A.L."/>
            <person name="Soares M.A."/>
            <person name="de Oliveira L.M."/>
            <person name="Marini M.M."/>
            <person name="Villalobos-Duno H."/>
            <person name="Cunha M.M."/>
            <person name="de Hoog S."/>
            <person name="da Silveira J.F."/>
            <person name="Henrissat B."/>
            <person name="Nino-Vega G.A."/>
            <person name="Cisalpino P.S."/>
            <person name="Mora-Montes H.M."/>
            <person name="Almeida S.R."/>
            <person name="Stajich J.E."/>
            <person name="Lopes-Bezerra L.M."/>
            <person name="Vasconcelos A.T."/>
            <person name="Felipe M.S."/>
        </authorList>
    </citation>
    <scope>NUCLEOTIDE SEQUENCE [LARGE SCALE GENOMIC DNA]</scope>
    <source>
        <strain evidence="1 2">1099-18</strain>
    </source>
</reference>
<sequence>MAQANHNEATTHIWHNYVRAPNIVLIHAGDLTNQETHAELFRAVSWLESAGFECKLVVAVLYCGCLPSSTVVLTLERRTGNHDITLDRAFYAHHGSRFNNQVTQHPEECQTLLESSPTITYLCHESADIRLQSNEGPRTTFTVFGSPYSPRDGNWAFSYQPAVDGCPPSSAAVEAAGPVRLTSYALWSEIPVSTDILVTHTPPRSHCDWSATRSRHGHVHEGRGAEWVHWGATSNSALVERWDDPGSGKKMSIVNAAAHTGRSPRYGAGHVGASHSSFGETCIVNCAITATTYPHLGGKRLHKPIVVDLHLPVCDDAYRDI</sequence>
<dbReference type="InterPro" id="IPR029052">
    <property type="entry name" value="Metallo-depent_PP-like"/>
</dbReference>
<evidence type="ECO:0000313" key="2">
    <source>
        <dbReference type="Proteomes" id="UP000033710"/>
    </source>
</evidence>
<dbReference type="PANTHER" id="PTHR12905">
    <property type="entry name" value="METALLOPHOSPHOESTERASE"/>
    <property type="match status" value="1"/>
</dbReference>
<dbReference type="SUPFAM" id="SSF56300">
    <property type="entry name" value="Metallo-dependent phosphatases"/>
    <property type="match status" value="1"/>
</dbReference>
<dbReference type="RefSeq" id="XP_016587569.1">
    <property type="nucleotide sequence ID" value="XM_016736080.1"/>
</dbReference>